<sequence length="186" mass="20823">MISAKRSDGSRVKVHVLLWRNNNHLLSSDNEGSIYEWDIPRKRASWKLSIPDIIHTCFATPCKGDEVYVASADGKIRRIKDGIVLNSCSPNVTEVTALSVIEQWLLVGTKDGKLLGLDLTLRATNFQLHCQTGSIIHFSILDDVKSVMAIDEFGIASTWNFQRERSTESLPSRAVLLIDVDKQKES</sequence>
<organism evidence="1 2">
    <name type="scientific">Larinioides sclopetarius</name>
    <dbReference type="NCBI Taxonomy" id="280406"/>
    <lineage>
        <taxon>Eukaryota</taxon>
        <taxon>Metazoa</taxon>
        <taxon>Ecdysozoa</taxon>
        <taxon>Arthropoda</taxon>
        <taxon>Chelicerata</taxon>
        <taxon>Arachnida</taxon>
        <taxon>Araneae</taxon>
        <taxon>Araneomorphae</taxon>
        <taxon>Entelegynae</taxon>
        <taxon>Araneoidea</taxon>
        <taxon>Araneidae</taxon>
        <taxon>Larinioides</taxon>
    </lineage>
</organism>
<feature type="non-terminal residue" evidence="1">
    <location>
        <position position="186"/>
    </location>
</feature>
<dbReference type="InterPro" id="IPR015943">
    <property type="entry name" value="WD40/YVTN_repeat-like_dom_sf"/>
</dbReference>
<dbReference type="Proteomes" id="UP001497382">
    <property type="component" value="Unassembled WGS sequence"/>
</dbReference>
<dbReference type="Gene3D" id="2.130.10.10">
    <property type="entry name" value="YVTN repeat-like/Quinoprotein amine dehydrogenase"/>
    <property type="match status" value="1"/>
</dbReference>
<gene>
    <name evidence="1" type="ORF">LARSCL_LOCUS14507</name>
</gene>
<proteinExistence type="predicted"/>
<dbReference type="InterPro" id="IPR036322">
    <property type="entry name" value="WD40_repeat_dom_sf"/>
</dbReference>
<dbReference type="SUPFAM" id="SSF50978">
    <property type="entry name" value="WD40 repeat-like"/>
    <property type="match status" value="1"/>
</dbReference>
<reference evidence="1 2" key="1">
    <citation type="submission" date="2024-04" db="EMBL/GenBank/DDBJ databases">
        <authorList>
            <person name="Rising A."/>
            <person name="Reimegard J."/>
            <person name="Sonavane S."/>
            <person name="Akerstrom W."/>
            <person name="Nylinder S."/>
            <person name="Hedman E."/>
            <person name="Kallberg Y."/>
        </authorList>
    </citation>
    <scope>NUCLEOTIDE SEQUENCE [LARGE SCALE GENOMIC DNA]</scope>
</reference>
<protein>
    <submittedName>
        <fullName evidence="1">Uncharacterized protein</fullName>
    </submittedName>
</protein>
<accession>A0AAV2AUE8</accession>
<dbReference type="AlphaFoldDB" id="A0AAV2AUE8"/>
<evidence type="ECO:0000313" key="2">
    <source>
        <dbReference type="Proteomes" id="UP001497382"/>
    </source>
</evidence>
<comment type="caution">
    <text evidence="1">The sequence shown here is derived from an EMBL/GenBank/DDBJ whole genome shotgun (WGS) entry which is preliminary data.</text>
</comment>
<keyword evidence="2" id="KW-1185">Reference proteome</keyword>
<evidence type="ECO:0000313" key="1">
    <source>
        <dbReference type="EMBL" id="CAL1286904.1"/>
    </source>
</evidence>
<name>A0AAV2AUE8_9ARAC</name>
<dbReference type="EMBL" id="CAXIEN010000210">
    <property type="protein sequence ID" value="CAL1286904.1"/>
    <property type="molecule type" value="Genomic_DNA"/>
</dbReference>